<dbReference type="PANTHER" id="PTHR42794">
    <property type="entry name" value="HEMIN IMPORT ATP-BINDING PROTEIN HMUV"/>
    <property type="match status" value="1"/>
</dbReference>
<dbReference type="SUPFAM" id="SSF52540">
    <property type="entry name" value="P-loop containing nucleoside triphosphate hydrolases"/>
    <property type="match status" value="1"/>
</dbReference>
<dbReference type="InterPro" id="IPR003593">
    <property type="entry name" value="AAA+_ATPase"/>
</dbReference>
<keyword evidence="4" id="KW-1278">Translocase</keyword>
<accession>A0AAU7DXX7</accession>
<reference evidence="6" key="1">
    <citation type="submission" date="2024-02" db="EMBL/GenBank/DDBJ databases">
        <title>Tomenella chthoni gen. nov. sp. nov., a member of the family Jonesiaceae isolated from bat guano.</title>
        <authorList>
            <person name="Miller S.L."/>
            <person name="King J."/>
            <person name="Sankaranarayanan K."/>
            <person name="Lawson P.A."/>
        </authorList>
    </citation>
    <scope>NUCLEOTIDE SEQUENCE</scope>
    <source>
        <strain evidence="6">BS-20</strain>
    </source>
</reference>
<name>A0AAU7DXX7_9MICO</name>
<evidence type="ECO:0000259" key="5">
    <source>
        <dbReference type="PROSITE" id="PS50893"/>
    </source>
</evidence>
<dbReference type="Pfam" id="PF00005">
    <property type="entry name" value="ABC_tran"/>
    <property type="match status" value="1"/>
</dbReference>
<dbReference type="AlphaFoldDB" id="A0AAU7DXX7"/>
<protein>
    <submittedName>
        <fullName evidence="6">Heme ABC transporter ATP-binding protein</fullName>
    </submittedName>
</protein>
<sequence>MSATMQDSATSTVALEAKNVVFEVPGKTILDGVSVAIKHGTVVALVGPNGAGKSTLLSVLAGDESPSAGEVYLDGKHLTDHKLAHLARKRAVLLQEQKLSFPFQVFDVVLMGRAPWRGLPQEDQDEVVVANAIEVGEVAHLTTRLFPTLSGGEKARVSFARVLSQQTKIIMLDEPTAALDIRHQEAVLAHARVEAAAGAAVVVVLHDLSLAAAYADEVVVLQDGHIAGAGSPREVFTTELLTEVYRYPIEVLDHPVTGELIVLPVRGGSNA</sequence>
<gene>
    <name evidence="6" type="ORF">V5R04_02230</name>
</gene>
<dbReference type="PROSITE" id="PS00211">
    <property type="entry name" value="ABC_TRANSPORTER_1"/>
    <property type="match status" value="1"/>
</dbReference>
<evidence type="ECO:0000256" key="3">
    <source>
        <dbReference type="ARBA" id="ARBA00022840"/>
    </source>
</evidence>
<dbReference type="NCBIfam" id="NF010068">
    <property type="entry name" value="PRK13548.1"/>
    <property type="match status" value="1"/>
</dbReference>
<dbReference type="EMBL" id="CP146203">
    <property type="protein sequence ID" value="XBH22068.1"/>
    <property type="molecule type" value="Genomic_DNA"/>
</dbReference>
<dbReference type="InterPro" id="IPR027417">
    <property type="entry name" value="P-loop_NTPase"/>
</dbReference>
<keyword evidence="1" id="KW-0813">Transport</keyword>
<organism evidence="6">
    <name type="scientific">Jonesiaceae bacterium BS-20</name>
    <dbReference type="NCBI Taxonomy" id="3120821"/>
    <lineage>
        <taxon>Bacteria</taxon>
        <taxon>Bacillati</taxon>
        <taxon>Actinomycetota</taxon>
        <taxon>Actinomycetes</taxon>
        <taxon>Micrococcales</taxon>
        <taxon>Jonesiaceae</taxon>
    </lineage>
</organism>
<keyword evidence="3 6" id="KW-0067">ATP-binding</keyword>
<feature type="domain" description="ABC transporter" evidence="5">
    <location>
        <begin position="15"/>
        <end position="248"/>
    </location>
</feature>
<dbReference type="PANTHER" id="PTHR42794:SF1">
    <property type="entry name" value="HEMIN IMPORT ATP-BINDING PROTEIN HMUV"/>
    <property type="match status" value="1"/>
</dbReference>
<dbReference type="InterPro" id="IPR017871">
    <property type="entry name" value="ABC_transporter-like_CS"/>
</dbReference>
<dbReference type="GO" id="GO:0016887">
    <property type="term" value="F:ATP hydrolysis activity"/>
    <property type="evidence" value="ECO:0007669"/>
    <property type="project" value="InterPro"/>
</dbReference>
<evidence type="ECO:0000313" key="6">
    <source>
        <dbReference type="EMBL" id="XBH22068.1"/>
    </source>
</evidence>
<dbReference type="InterPro" id="IPR003439">
    <property type="entry name" value="ABC_transporter-like_ATP-bd"/>
</dbReference>
<dbReference type="SMART" id="SM00382">
    <property type="entry name" value="AAA"/>
    <property type="match status" value="1"/>
</dbReference>
<proteinExistence type="predicted"/>
<evidence type="ECO:0000256" key="1">
    <source>
        <dbReference type="ARBA" id="ARBA00022448"/>
    </source>
</evidence>
<dbReference type="GO" id="GO:0005524">
    <property type="term" value="F:ATP binding"/>
    <property type="evidence" value="ECO:0007669"/>
    <property type="project" value="UniProtKB-KW"/>
</dbReference>
<evidence type="ECO:0000256" key="4">
    <source>
        <dbReference type="ARBA" id="ARBA00022967"/>
    </source>
</evidence>
<dbReference type="FunFam" id="3.40.50.300:FF:000134">
    <property type="entry name" value="Iron-enterobactin ABC transporter ATP-binding protein"/>
    <property type="match status" value="1"/>
</dbReference>
<dbReference type="CDD" id="cd03214">
    <property type="entry name" value="ABC_Iron-Siderophores_B12_Hemin"/>
    <property type="match status" value="1"/>
</dbReference>
<dbReference type="Gene3D" id="3.40.50.300">
    <property type="entry name" value="P-loop containing nucleotide triphosphate hydrolases"/>
    <property type="match status" value="1"/>
</dbReference>
<dbReference type="PROSITE" id="PS50893">
    <property type="entry name" value="ABC_TRANSPORTER_2"/>
    <property type="match status" value="1"/>
</dbReference>
<evidence type="ECO:0000256" key="2">
    <source>
        <dbReference type="ARBA" id="ARBA00022741"/>
    </source>
</evidence>
<keyword evidence="2" id="KW-0547">Nucleotide-binding</keyword>